<protein>
    <submittedName>
        <fullName evidence="1">Uncharacterized protein</fullName>
    </submittedName>
</protein>
<proteinExistence type="predicted"/>
<dbReference type="EnsemblMetazoa" id="Aqu2.1.12177_001">
    <property type="protein sequence ID" value="Aqu2.1.12177_001"/>
    <property type="gene ID" value="Aqu2.1.12177"/>
</dbReference>
<organism evidence="1">
    <name type="scientific">Amphimedon queenslandica</name>
    <name type="common">Sponge</name>
    <dbReference type="NCBI Taxonomy" id="400682"/>
    <lineage>
        <taxon>Eukaryota</taxon>
        <taxon>Metazoa</taxon>
        <taxon>Porifera</taxon>
        <taxon>Demospongiae</taxon>
        <taxon>Heteroscleromorpha</taxon>
        <taxon>Haplosclerida</taxon>
        <taxon>Niphatidae</taxon>
        <taxon>Amphimedon</taxon>
    </lineage>
</organism>
<name>A0A1X7TC91_AMPQE</name>
<dbReference type="AlphaFoldDB" id="A0A1X7TC91"/>
<sequence length="16" mass="1900">MAQKPPQNFIIFSDTY</sequence>
<reference evidence="1" key="1">
    <citation type="submission" date="2017-05" db="UniProtKB">
        <authorList>
            <consortium name="EnsemblMetazoa"/>
        </authorList>
    </citation>
    <scope>IDENTIFICATION</scope>
</reference>
<evidence type="ECO:0000313" key="1">
    <source>
        <dbReference type="EnsemblMetazoa" id="Aqu2.1.12177_001"/>
    </source>
</evidence>
<dbReference type="InParanoid" id="A0A1X7TC91"/>
<accession>A0A1X7TC91</accession>